<accession>A0A9J6AU73</accession>
<comment type="caution">
    <text evidence="2">The sequence shown here is derived from an EMBL/GenBank/DDBJ whole genome shotgun (WGS) entry which is preliminary data.</text>
</comment>
<keyword evidence="3" id="KW-1185">Reference proteome</keyword>
<evidence type="ECO:0000313" key="3">
    <source>
        <dbReference type="Proteomes" id="UP000824120"/>
    </source>
</evidence>
<proteinExistence type="predicted"/>
<dbReference type="AlphaFoldDB" id="A0A9J6AU73"/>
<evidence type="ECO:0000313" key="2">
    <source>
        <dbReference type="EMBL" id="KAG5627827.1"/>
    </source>
</evidence>
<protein>
    <submittedName>
        <fullName evidence="2">Uncharacterized protein</fullName>
    </submittedName>
</protein>
<organism evidence="2 3">
    <name type="scientific">Solanum commersonii</name>
    <name type="common">Commerson's wild potato</name>
    <name type="synonym">Commerson's nightshade</name>
    <dbReference type="NCBI Taxonomy" id="4109"/>
    <lineage>
        <taxon>Eukaryota</taxon>
        <taxon>Viridiplantae</taxon>
        <taxon>Streptophyta</taxon>
        <taxon>Embryophyta</taxon>
        <taxon>Tracheophyta</taxon>
        <taxon>Spermatophyta</taxon>
        <taxon>Magnoliopsida</taxon>
        <taxon>eudicotyledons</taxon>
        <taxon>Gunneridae</taxon>
        <taxon>Pentapetalae</taxon>
        <taxon>asterids</taxon>
        <taxon>lamiids</taxon>
        <taxon>Solanales</taxon>
        <taxon>Solanaceae</taxon>
        <taxon>Solanoideae</taxon>
        <taxon>Solaneae</taxon>
        <taxon>Solanum</taxon>
    </lineage>
</organism>
<dbReference type="OrthoDB" id="785900at2759"/>
<dbReference type="Proteomes" id="UP000824120">
    <property type="component" value="Chromosome 2"/>
</dbReference>
<sequence>MQSSTMESEVEDREATAQPLHKRIEGEIMMNTLCTNDKEPGPDGFPMSFYQSFWDLVKVDIMNTLHHFHSHPLIQTPSYIPLILKKIGASELRDFKPISLISGVQKIRKIEKSSV</sequence>
<dbReference type="EMBL" id="JACXVP010000002">
    <property type="protein sequence ID" value="KAG5627827.1"/>
    <property type="molecule type" value="Genomic_DNA"/>
</dbReference>
<gene>
    <name evidence="2" type="ORF">H5410_013045</name>
</gene>
<name>A0A9J6AU73_SOLCO</name>
<reference evidence="2 3" key="1">
    <citation type="submission" date="2020-09" db="EMBL/GenBank/DDBJ databases">
        <title>De no assembly of potato wild relative species, Solanum commersonii.</title>
        <authorList>
            <person name="Cho K."/>
        </authorList>
    </citation>
    <scope>NUCLEOTIDE SEQUENCE [LARGE SCALE GENOMIC DNA]</scope>
    <source>
        <strain evidence="2">LZ3.2</strain>
        <tissue evidence="2">Leaf</tissue>
    </source>
</reference>
<feature type="region of interest" description="Disordered" evidence="1">
    <location>
        <begin position="1"/>
        <end position="21"/>
    </location>
</feature>
<evidence type="ECO:0000256" key="1">
    <source>
        <dbReference type="SAM" id="MobiDB-lite"/>
    </source>
</evidence>